<accession>A0ABR5F9Z5</accession>
<keyword evidence="2" id="KW-0472">Membrane</keyword>
<keyword evidence="2" id="KW-1133">Transmembrane helix</keyword>
<proteinExistence type="predicted"/>
<feature type="domain" description="DUF732" evidence="3">
    <location>
        <begin position="127"/>
        <end position="198"/>
    </location>
</feature>
<dbReference type="Proteomes" id="UP000036464">
    <property type="component" value="Unassembled WGS sequence"/>
</dbReference>
<evidence type="ECO:0000256" key="1">
    <source>
        <dbReference type="SAM" id="MobiDB-lite"/>
    </source>
</evidence>
<evidence type="ECO:0000256" key="2">
    <source>
        <dbReference type="SAM" id="Phobius"/>
    </source>
</evidence>
<feature type="transmembrane region" description="Helical" evidence="2">
    <location>
        <begin position="40"/>
        <end position="63"/>
    </location>
</feature>
<name>A0ABR5F9Z5_9MYCO</name>
<keyword evidence="5" id="KW-1185">Reference proteome</keyword>
<sequence length="206" mass="21408">MDETRAGEAVEAPTEARLAWSLAPELPPVIEYQAPRRHGIAAATIMAATALAALAGAAAVTYLRPTSSQADEVPPSAAALPPSPAPPTATTATVAAAPPPVTVIERPPVTIAATAEPAPVPASAPSQDQLYLQDLSNHGFSISAQHANEAITLGRMVCFDFDKGMTVEQVVADTWGGEPGVSRVIDPIYIASAHYCPQYLPLFSNY</sequence>
<dbReference type="EMBL" id="LDPO01000027">
    <property type="protein sequence ID" value="KLO25867.1"/>
    <property type="molecule type" value="Genomic_DNA"/>
</dbReference>
<reference evidence="4 5" key="1">
    <citation type="submission" date="2015-05" db="EMBL/GenBank/DDBJ databases">
        <title>Genome sequence of Mycobacterium heraklionense Davo strain.</title>
        <authorList>
            <person name="Greninger A.L."/>
            <person name="Cunningham G."/>
            <person name="Miller S."/>
        </authorList>
    </citation>
    <scope>NUCLEOTIDE SEQUENCE [LARGE SCALE GENOMIC DNA]</scope>
    <source>
        <strain evidence="4 5">Davo</strain>
    </source>
</reference>
<protein>
    <recommendedName>
        <fullName evidence="3">DUF732 domain-containing protein</fullName>
    </recommendedName>
</protein>
<organism evidence="4 5">
    <name type="scientific">Mycolicibacter heraklionensis</name>
    <dbReference type="NCBI Taxonomy" id="512402"/>
    <lineage>
        <taxon>Bacteria</taxon>
        <taxon>Bacillati</taxon>
        <taxon>Actinomycetota</taxon>
        <taxon>Actinomycetes</taxon>
        <taxon>Mycobacteriales</taxon>
        <taxon>Mycobacteriaceae</taxon>
        <taxon>Mycolicibacter</taxon>
    </lineage>
</organism>
<keyword evidence="2" id="KW-0812">Transmembrane</keyword>
<gene>
    <name evidence="4" type="ORF">ABW16_21350</name>
</gene>
<evidence type="ECO:0000259" key="3">
    <source>
        <dbReference type="Pfam" id="PF05305"/>
    </source>
</evidence>
<feature type="region of interest" description="Disordered" evidence="1">
    <location>
        <begin position="68"/>
        <end position="94"/>
    </location>
</feature>
<dbReference type="RefSeq" id="WP_047321205.1">
    <property type="nucleotide sequence ID" value="NZ_LDPO01000027.1"/>
</dbReference>
<evidence type="ECO:0000313" key="5">
    <source>
        <dbReference type="Proteomes" id="UP000036464"/>
    </source>
</evidence>
<evidence type="ECO:0000313" key="4">
    <source>
        <dbReference type="EMBL" id="KLO25867.1"/>
    </source>
</evidence>
<dbReference type="Pfam" id="PF05305">
    <property type="entry name" value="DUF732"/>
    <property type="match status" value="1"/>
</dbReference>
<comment type="caution">
    <text evidence="4">The sequence shown here is derived from an EMBL/GenBank/DDBJ whole genome shotgun (WGS) entry which is preliminary data.</text>
</comment>
<dbReference type="InterPro" id="IPR007969">
    <property type="entry name" value="DUF732"/>
</dbReference>